<keyword evidence="1" id="KW-0472">Membrane</keyword>
<keyword evidence="1" id="KW-1133">Transmembrane helix</keyword>
<keyword evidence="3" id="KW-1185">Reference proteome</keyword>
<protein>
    <submittedName>
        <fullName evidence="2">Uncharacterized protein</fullName>
    </submittedName>
</protein>
<dbReference type="GeneID" id="98646830"/>
<sequence>MMDFHLSARLIGNNRVHRLIWRSPRQLLKLKLLSFREFIVEVRRKRELYSIGSMILLLIVWLLVWSIQFELIYPQLPFWSRWVTGDPLDVLWYCVGAAISSLWWWFYYQRRLATQAAG</sequence>
<dbReference type="EMBL" id="CP042910">
    <property type="protein sequence ID" value="QEG16385.1"/>
    <property type="molecule type" value="Genomic_DNA"/>
</dbReference>
<dbReference type="RefSeq" id="WP_149302685.1">
    <property type="nucleotide sequence ID" value="NZ_CP042910.1"/>
</dbReference>
<organism evidence="2 3">
    <name type="scientific">Gimesia maris</name>
    <dbReference type="NCBI Taxonomy" id="122"/>
    <lineage>
        <taxon>Bacteria</taxon>
        <taxon>Pseudomonadati</taxon>
        <taxon>Planctomycetota</taxon>
        <taxon>Planctomycetia</taxon>
        <taxon>Planctomycetales</taxon>
        <taxon>Planctomycetaceae</taxon>
        <taxon>Gimesia</taxon>
    </lineage>
</organism>
<proteinExistence type="predicted"/>
<evidence type="ECO:0000256" key="1">
    <source>
        <dbReference type="SAM" id="Phobius"/>
    </source>
</evidence>
<feature type="transmembrane region" description="Helical" evidence="1">
    <location>
        <begin position="90"/>
        <end position="108"/>
    </location>
</feature>
<dbReference type="Proteomes" id="UP000322887">
    <property type="component" value="Chromosome"/>
</dbReference>
<reference evidence="2 3" key="1">
    <citation type="submission" date="2019-08" db="EMBL/GenBank/DDBJ databases">
        <title>Deep-cultivation of Planctomycetes and their phenomic and genomic characterization uncovers novel biology.</title>
        <authorList>
            <person name="Wiegand S."/>
            <person name="Jogler M."/>
            <person name="Boedeker C."/>
            <person name="Pinto D."/>
            <person name="Vollmers J."/>
            <person name="Rivas-Marin E."/>
            <person name="Kohn T."/>
            <person name="Peeters S.H."/>
            <person name="Heuer A."/>
            <person name="Rast P."/>
            <person name="Oberbeckmann S."/>
            <person name="Bunk B."/>
            <person name="Jeske O."/>
            <person name="Meyerdierks A."/>
            <person name="Storesund J.E."/>
            <person name="Kallscheuer N."/>
            <person name="Luecker S."/>
            <person name="Lage O.M."/>
            <person name="Pohl T."/>
            <person name="Merkel B.J."/>
            <person name="Hornburger P."/>
            <person name="Mueller R.-W."/>
            <person name="Bruemmer F."/>
            <person name="Labrenz M."/>
            <person name="Spormann A.M."/>
            <person name="Op den Camp H."/>
            <person name="Overmann J."/>
            <person name="Amann R."/>
            <person name="Jetten M.S.M."/>
            <person name="Mascher T."/>
            <person name="Medema M.H."/>
            <person name="Devos D.P."/>
            <person name="Kaster A.-K."/>
            <person name="Ovreas L."/>
            <person name="Rohde M."/>
            <person name="Galperin M.Y."/>
            <person name="Jogler C."/>
        </authorList>
    </citation>
    <scope>NUCLEOTIDE SEQUENCE [LARGE SCALE GENOMIC DNA]</scope>
    <source>
        <strain evidence="2 3">DSM 8797</strain>
    </source>
</reference>
<feature type="transmembrane region" description="Helical" evidence="1">
    <location>
        <begin position="48"/>
        <end position="67"/>
    </location>
</feature>
<keyword evidence="1" id="KW-0812">Transmembrane</keyword>
<gene>
    <name evidence="2" type="ORF">GmarT_22480</name>
</gene>
<evidence type="ECO:0000313" key="2">
    <source>
        <dbReference type="EMBL" id="QEG16385.1"/>
    </source>
</evidence>
<accession>A0ABX5YLA4</accession>
<evidence type="ECO:0000313" key="3">
    <source>
        <dbReference type="Proteomes" id="UP000322887"/>
    </source>
</evidence>
<name>A0ABX5YLA4_9PLAN</name>